<dbReference type="Proteomes" id="UP001187192">
    <property type="component" value="Unassembled WGS sequence"/>
</dbReference>
<reference evidence="2" key="1">
    <citation type="submission" date="2023-07" db="EMBL/GenBank/DDBJ databases">
        <title>draft genome sequence of fig (Ficus carica).</title>
        <authorList>
            <person name="Takahashi T."/>
            <person name="Nishimura K."/>
        </authorList>
    </citation>
    <scope>NUCLEOTIDE SEQUENCE</scope>
</reference>
<comment type="caution">
    <text evidence="2">The sequence shown here is derived from an EMBL/GenBank/DDBJ whole genome shotgun (WGS) entry which is preliminary data.</text>
</comment>
<keyword evidence="3" id="KW-1185">Reference proteome</keyword>
<proteinExistence type="predicted"/>
<dbReference type="EMBL" id="BTGU01000113">
    <property type="protein sequence ID" value="GMN61536.1"/>
    <property type="molecule type" value="Genomic_DNA"/>
</dbReference>
<organism evidence="2 3">
    <name type="scientific">Ficus carica</name>
    <name type="common">Common fig</name>
    <dbReference type="NCBI Taxonomy" id="3494"/>
    <lineage>
        <taxon>Eukaryota</taxon>
        <taxon>Viridiplantae</taxon>
        <taxon>Streptophyta</taxon>
        <taxon>Embryophyta</taxon>
        <taxon>Tracheophyta</taxon>
        <taxon>Spermatophyta</taxon>
        <taxon>Magnoliopsida</taxon>
        <taxon>eudicotyledons</taxon>
        <taxon>Gunneridae</taxon>
        <taxon>Pentapetalae</taxon>
        <taxon>rosids</taxon>
        <taxon>fabids</taxon>
        <taxon>Rosales</taxon>
        <taxon>Moraceae</taxon>
        <taxon>Ficeae</taxon>
        <taxon>Ficus</taxon>
    </lineage>
</organism>
<evidence type="ECO:0000256" key="1">
    <source>
        <dbReference type="SAM" id="MobiDB-lite"/>
    </source>
</evidence>
<feature type="compositionally biased region" description="Polar residues" evidence="1">
    <location>
        <begin position="64"/>
        <end position="77"/>
    </location>
</feature>
<evidence type="ECO:0000313" key="3">
    <source>
        <dbReference type="Proteomes" id="UP001187192"/>
    </source>
</evidence>
<dbReference type="AlphaFoldDB" id="A0AA88J578"/>
<feature type="region of interest" description="Disordered" evidence="1">
    <location>
        <begin position="56"/>
        <end position="78"/>
    </location>
</feature>
<accession>A0AA88J578</accession>
<name>A0AA88J578_FICCA</name>
<evidence type="ECO:0000313" key="2">
    <source>
        <dbReference type="EMBL" id="GMN61536.1"/>
    </source>
</evidence>
<gene>
    <name evidence="2" type="ORF">TIFTF001_030633</name>
</gene>
<protein>
    <submittedName>
        <fullName evidence="2">Uncharacterized protein</fullName>
    </submittedName>
</protein>
<sequence length="136" mass="15484">MPNKKHETWYVRTPQSAMDGLIDKPMNATNFSDKFKKVFPYQKFGSLIAHDILGKSTKSKGKTPISSKTLATTSSNSRRSRLVTGMGLSRHKVGSNWWAHLRRFRVLVLGMWMAFTFSYEKFGFGEGQRAEESCGR</sequence>